<dbReference type="InterPro" id="IPR023631">
    <property type="entry name" value="Amidase_dom"/>
</dbReference>
<sequence>MDATLTSRGTDLATLSLVEAAAAVADGSVTSLALTEACLDRIARHDLGLNTVIWTEAETALEAARKADRARAAGEALGPLHGVPMAHKDMYYQAGRLSTCGSAIRADFRPDYTATVIERLEAAGAITFAGLNMAEFAQNPTGHNRHFGDCLNPWNGDFITGGSSSGSGAAVAARFTFMALGSDTGGSIRLPASCCGVTGLKPTQGRVSRYGAMPLSFSCDNVGPLTRSARDCARVMRVMAGPDPRDRTAAQVPVPDYEAKLDGDLRGTRIGIPDTWFMEDVDEPIMAATEAALAVLQARGATLVRLTLPMIEDIAAYSAILGRCEAAAIHAQWMRERPQDYAIHLSARLFPPLGIPAPYYIEAQSRRGPILRAFAKEVFGAVDLLATPTIPMRIPTRLETDIDAGTPGAVERFMGVSRNTRLLNYLGLPAISVPCGFDDRGLPVGLQLIGRPFGEGRVLHAADALQCDTDWHERMPDLA</sequence>
<dbReference type="Gene3D" id="3.90.1300.10">
    <property type="entry name" value="Amidase signature (AS) domain"/>
    <property type="match status" value="1"/>
</dbReference>
<protein>
    <submittedName>
        <fullName evidence="2">Amidase</fullName>
    </submittedName>
</protein>
<feature type="domain" description="Amidase" evidence="1">
    <location>
        <begin position="34"/>
        <end position="459"/>
    </location>
</feature>
<evidence type="ECO:0000313" key="3">
    <source>
        <dbReference type="Proteomes" id="UP000626026"/>
    </source>
</evidence>
<evidence type="ECO:0000313" key="2">
    <source>
        <dbReference type="EMBL" id="MBC9205610.1"/>
    </source>
</evidence>
<dbReference type="InterPro" id="IPR020556">
    <property type="entry name" value="Amidase_CS"/>
</dbReference>
<accession>A0ABR7RGB4</accession>
<dbReference type="RefSeq" id="WP_187782778.1">
    <property type="nucleotide sequence ID" value="NZ_JACTVA010000002.1"/>
</dbReference>
<keyword evidence="3" id="KW-1185">Reference proteome</keyword>
<dbReference type="PANTHER" id="PTHR11895:SF176">
    <property type="entry name" value="AMIDASE AMID-RELATED"/>
    <property type="match status" value="1"/>
</dbReference>
<organism evidence="2 3">
    <name type="scientific">Teichococcus aerophilus</name>
    <dbReference type="NCBI Taxonomy" id="1224513"/>
    <lineage>
        <taxon>Bacteria</taxon>
        <taxon>Pseudomonadati</taxon>
        <taxon>Pseudomonadota</taxon>
        <taxon>Alphaproteobacteria</taxon>
        <taxon>Acetobacterales</taxon>
        <taxon>Roseomonadaceae</taxon>
        <taxon>Roseomonas</taxon>
    </lineage>
</organism>
<evidence type="ECO:0000259" key="1">
    <source>
        <dbReference type="Pfam" id="PF01425"/>
    </source>
</evidence>
<dbReference type="InterPro" id="IPR000120">
    <property type="entry name" value="Amidase"/>
</dbReference>
<dbReference type="PANTHER" id="PTHR11895">
    <property type="entry name" value="TRANSAMIDASE"/>
    <property type="match status" value="1"/>
</dbReference>
<comment type="caution">
    <text evidence="2">The sequence shown here is derived from an EMBL/GenBank/DDBJ whole genome shotgun (WGS) entry which is preliminary data.</text>
</comment>
<gene>
    <name evidence="2" type="ORF">IBL26_02080</name>
</gene>
<dbReference type="EMBL" id="JACTVA010000002">
    <property type="protein sequence ID" value="MBC9205610.1"/>
    <property type="molecule type" value="Genomic_DNA"/>
</dbReference>
<dbReference type="Proteomes" id="UP000626026">
    <property type="component" value="Unassembled WGS sequence"/>
</dbReference>
<dbReference type="SUPFAM" id="SSF75304">
    <property type="entry name" value="Amidase signature (AS) enzymes"/>
    <property type="match status" value="1"/>
</dbReference>
<reference evidence="2 3" key="1">
    <citation type="journal article" date="2013" name="Int. J. Syst. Evol. Microbiol.">
        <title>Roseomonas aerophila sp. nov., isolated from air.</title>
        <authorList>
            <person name="Kim S.J."/>
            <person name="Weon H.Y."/>
            <person name="Ahn J.H."/>
            <person name="Hong S.B."/>
            <person name="Seok S.J."/>
            <person name="Whang K.S."/>
            <person name="Kwon S.W."/>
        </authorList>
    </citation>
    <scope>NUCLEOTIDE SEQUENCE [LARGE SCALE GENOMIC DNA]</scope>
    <source>
        <strain evidence="2 3">NBRC 108923</strain>
    </source>
</reference>
<dbReference type="Pfam" id="PF01425">
    <property type="entry name" value="Amidase"/>
    <property type="match status" value="1"/>
</dbReference>
<proteinExistence type="predicted"/>
<dbReference type="InterPro" id="IPR036928">
    <property type="entry name" value="AS_sf"/>
</dbReference>
<name>A0ABR7RGB4_9PROT</name>
<dbReference type="PROSITE" id="PS00571">
    <property type="entry name" value="AMIDASES"/>
    <property type="match status" value="1"/>
</dbReference>